<dbReference type="Proteomes" id="UP001143856">
    <property type="component" value="Unassembled WGS sequence"/>
</dbReference>
<organism evidence="1 2">
    <name type="scientific">Xylaria curta</name>
    <dbReference type="NCBI Taxonomy" id="42375"/>
    <lineage>
        <taxon>Eukaryota</taxon>
        <taxon>Fungi</taxon>
        <taxon>Dikarya</taxon>
        <taxon>Ascomycota</taxon>
        <taxon>Pezizomycotina</taxon>
        <taxon>Sordariomycetes</taxon>
        <taxon>Xylariomycetidae</taxon>
        <taxon>Xylariales</taxon>
        <taxon>Xylariaceae</taxon>
        <taxon>Xylaria</taxon>
    </lineage>
</organism>
<name>A0ACC1PQA0_9PEZI</name>
<accession>A0ACC1PQA0</accession>
<gene>
    <name evidence="1" type="ORF">NUW58_g185</name>
</gene>
<sequence length="679" mass="71992">MRYSLAVSALSALCAAQELPWDIIESADPPPAATVPYGVASATTVVYNSETAIAAVVADVVSDPLPQATDLVVPEKRDVVRRVACQAQSLGDGPRPEIDTAAAFLAYPAFSEAAESAVTPDGYASNYRNLNASSNAYGYLGFTTLKTYDTQSCANRCTNINGCRSFNIFFERNPAFEPATSCPDSQSTTFIKCVFWGGPASVYNAKNTGFRYYDFEFVIAGSNAYDSTVAPLEDGYATPTSLGFGQLNAPVDCAGFDTYLGSKMFTDGPFDPSLCAAACSAQSEYNLAHPPARGPVQTCQFFNTYLLLKNGLPEGQICTMYSKSWDATYSSTSSQERNGDRYSVAYSFTYANSTDPGSPRIPCPVASASSLIAASTLQPYCSSLLGYTTPVVTSTEVVPVTVPSTTIRSTFTRVATITSTVTSTLRITTGGSPVRTMVPVRRDVVPGDVPEDVPAALQTFATDVVSSACSLQATPVTVTSTAHATSTSTVIDGRTTVVTTGNYVSTTRTTVTTTTTTYVAPDPTNTMWVSPSITDAGKYIKSCWAGTGGGGMCQSNYAPDGREGFRVTSDHYLYSTTYGTYFSATISSLYNPRTLLSFSSTTDKSKAAAVFYKTSNGDGTSKIRLVDPATNTEFSFCFINSGSGTALPGDYKTGLFILGYGPNSSRPGWCVPTTLTIKE</sequence>
<dbReference type="EMBL" id="JAPDGR010000014">
    <property type="protein sequence ID" value="KAJ2998881.1"/>
    <property type="molecule type" value="Genomic_DNA"/>
</dbReference>
<protein>
    <submittedName>
        <fullName evidence="1">Uncharacterized protein</fullName>
    </submittedName>
</protein>
<keyword evidence="2" id="KW-1185">Reference proteome</keyword>
<evidence type="ECO:0000313" key="2">
    <source>
        <dbReference type="Proteomes" id="UP001143856"/>
    </source>
</evidence>
<proteinExistence type="predicted"/>
<comment type="caution">
    <text evidence="1">The sequence shown here is derived from an EMBL/GenBank/DDBJ whole genome shotgun (WGS) entry which is preliminary data.</text>
</comment>
<evidence type="ECO:0000313" key="1">
    <source>
        <dbReference type="EMBL" id="KAJ2998881.1"/>
    </source>
</evidence>
<reference evidence="1" key="1">
    <citation type="submission" date="2022-10" db="EMBL/GenBank/DDBJ databases">
        <title>Genome Sequence of Xylaria curta.</title>
        <authorList>
            <person name="Buettner E."/>
        </authorList>
    </citation>
    <scope>NUCLEOTIDE SEQUENCE</scope>
    <source>
        <strain evidence="1">Babe10</strain>
    </source>
</reference>